<reference evidence="1 2" key="1">
    <citation type="submission" date="2024-02" db="EMBL/GenBank/DDBJ databases">
        <authorList>
            <person name="Chen Y."/>
            <person name="Shah S."/>
            <person name="Dougan E. K."/>
            <person name="Thang M."/>
            <person name="Chan C."/>
        </authorList>
    </citation>
    <scope>NUCLEOTIDE SEQUENCE [LARGE SCALE GENOMIC DNA]</scope>
</reference>
<keyword evidence="2" id="KW-1185">Reference proteome</keyword>
<dbReference type="Proteomes" id="UP001642484">
    <property type="component" value="Unassembled WGS sequence"/>
</dbReference>
<evidence type="ECO:0000313" key="2">
    <source>
        <dbReference type="Proteomes" id="UP001642484"/>
    </source>
</evidence>
<comment type="caution">
    <text evidence="1">The sequence shown here is derived from an EMBL/GenBank/DDBJ whole genome shotgun (WGS) entry which is preliminary data.</text>
</comment>
<protein>
    <submittedName>
        <fullName evidence="1">Uncharacterized protein</fullName>
    </submittedName>
</protein>
<gene>
    <name evidence="1" type="ORF">CCMP2556_LOCUS26439</name>
</gene>
<dbReference type="EMBL" id="CAXAMN010018435">
    <property type="protein sequence ID" value="CAK9052408.1"/>
    <property type="molecule type" value="Genomic_DNA"/>
</dbReference>
<sequence length="302" mass="33060">MKVANLLPIFAFLSQVPLPERPNDFVEVCAGEGNLSSALRSSGFQGKEFDVIYSGNHNLMRTVGFLAIIAAVRNIRPGGLLVVAPPCNTWVVVSRSQTGRSWSNPGGNQRPCVQWANIFVLRLLYILLYAHQRGAGAADLFSLVALAPYAALFGFHKGSTCCISNGLLWECWSTLTAVSSLRRPLNIQQLRRLLDRKPLVKKTISKTGKPQVTGLPNQLKQSAAYPWAFGLAVGALLSPEGLPNPSAEMPTHGTERFCEDDQGALDDLIKYNGRAKAWWRSDRAFACETSPWTNRVGGGLYM</sequence>
<name>A0ABP0MLP4_9DINO</name>
<evidence type="ECO:0000313" key="1">
    <source>
        <dbReference type="EMBL" id="CAK9052408.1"/>
    </source>
</evidence>
<accession>A0ABP0MLP4</accession>
<organism evidence="1 2">
    <name type="scientific">Durusdinium trenchii</name>
    <dbReference type="NCBI Taxonomy" id="1381693"/>
    <lineage>
        <taxon>Eukaryota</taxon>
        <taxon>Sar</taxon>
        <taxon>Alveolata</taxon>
        <taxon>Dinophyceae</taxon>
        <taxon>Suessiales</taxon>
        <taxon>Symbiodiniaceae</taxon>
        <taxon>Durusdinium</taxon>
    </lineage>
</organism>
<proteinExistence type="predicted"/>